<gene>
    <name evidence="3" type="ordered locus">RGE_31550</name>
</gene>
<evidence type="ECO:0000313" key="3">
    <source>
        <dbReference type="EMBL" id="BAL96494.1"/>
    </source>
</evidence>
<accession>I0HU07</accession>
<evidence type="ECO:0000256" key="2">
    <source>
        <dbReference type="SAM" id="MobiDB-lite"/>
    </source>
</evidence>
<feature type="coiled-coil region" evidence="1">
    <location>
        <begin position="45"/>
        <end position="72"/>
    </location>
</feature>
<keyword evidence="1" id="KW-0175">Coiled coil</keyword>
<evidence type="ECO:0000313" key="4">
    <source>
        <dbReference type="Proteomes" id="UP000007883"/>
    </source>
</evidence>
<dbReference type="InterPro" id="IPR025577">
    <property type="entry name" value="FlxA"/>
</dbReference>
<proteinExistence type="predicted"/>
<dbReference type="eggNOG" id="ENOG5033G74">
    <property type="taxonomic scope" value="Bacteria"/>
</dbReference>
<sequence length="116" mass="12304">MSTAAAGASGGSSDASVKSRIQALVKQITTLSKQLQEVAHSDLPAKDKQKQSELLQARIQLVQAQLAELYRQQAEQAQRRQAEGKTTPASELAPIGTASEPTKIQVARDPTLLAVA</sequence>
<reference evidence="3 4" key="1">
    <citation type="journal article" date="2012" name="J. Bacteriol.">
        <title>Complete genome sequence of phototrophic betaproteobacterium Rubrivivax gelatinosus IL144.</title>
        <authorList>
            <person name="Nagashima S."/>
            <person name="Kamimura A."/>
            <person name="Shimizu T."/>
            <person name="Nakamura-isaki S."/>
            <person name="Aono E."/>
            <person name="Sakamoto K."/>
            <person name="Ichikawa N."/>
            <person name="Nakazawa H."/>
            <person name="Sekine M."/>
            <person name="Yamazaki S."/>
            <person name="Fujita N."/>
            <person name="Shimada K."/>
            <person name="Hanada S."/>
            <person name="Nagashima K.V.P."/>
        </authorList>
    </citation>
    <scope>NUCLEOTIDE SEQUENCE [LARGE SCALE GENOMIC DNA]</scope>
    <source>
        <strain evidence="4">NBRC 100245 / IL144</strain>
    </source>
</reference>
<keyword evidence="4" id="KW-1185">Reference proteome</keyword>
<name>I0HU07_RUBGI</name>
<dbReference type="AlphaFoldDB" id="I0HU07"/>
<dbReference type="Proteomes" id="UP000007883">
    <property type="component" value="Chromosome"/>
</dbReference>
<evidence type="ECO:0000256" key="1">
    <source>
        <dbReference type="SAM" id="Coils"/>
    </source>
</evidence>
<dbReference type="KEGG" id="rge:RGE_31550"/>
<organism evidence="3 4">
    <name type="scientific">Rubrivivax gelatinosus (strain NBRC 100245 / IL144)</name>
    <dbReference type="NCBI Taxonomy" id="983917"/>
    <lineage>
        <taxon>Bacteria</taxon>
        <taxon>Pseudomonadati</taxon>
        <taxon>Pseudomonadota</taxon>
        <taxon>Betaproteobacteria</taxon>
        <taxon>Burkholderiales</taxon>
        <taxon>Sphaerotilaceae</taxon>
        <taxon>Rubrivivax</taxon>
    </lineage>
</organism>
<protein>
    <recommendedName>
        <fullName evidence="5">FlxA-like protein</fullName>
    </recommendedName>
</protein>
<dbReference type="HOGENOM" id="CLU_2095049_0_0_4"/>
<dbReference type="PATRIC" id="fig|983917.3.peg.3080"/>
<feature type="region of interest" description="Disordered" evidence="2">
    <location>
        <begin position="77"/>
        <end position="116"/>
    </location>
</feature>
<evidence type="ECO:0008006" key="5">
    <source>
        <dbReference type="Google" id="ProtNLM"/>
    </source>
</evidence>
<dbReference type="Pfam" id="PF14282">
    <property type="entry name" value="FlxA"/>
    <property type="match status" value="1"/>
</dbReference>
<dbReference type="EMBL" id="AP012320">
    <property type="protein sequence ID" value="BAL96494.1"/>
    <property type="molecule type" value="Genomic_DNA"/>
</dbReference>